<dbReference type="EMBL" id="AM464694">
    <property type="protein sequence ID" value="CAN83401.1"/>
    <property type="molecule type" value="Genomic_DNA"/>
</dbReference>
<name>A5BMJ8_VITVI</name>
<sequence>MYHEPKAYSQVVMCDESDKWKVSMKEKIDSLHKNNNQVIVDEPKEFDMEMDQMDLKIVFLHGTIEETIYMKQPKGFEDSRREINAVSWKVNLQHVVASSSMEVEYIAMIEVVKETLWIEGMLNKLGMRQEVLTVHCDNKSAIHLTKNQMFHEKTKHIDVRMNFVKNILTKGEIQVVKIHIEDNLVDMLTKSVIVAKFKHCLDLVQVKNL</sequence>
<gene>
    <name evidence="1" type="ORF">VITISV_005673</name>
</gene>
<evidence type="ECO:0008006" key="2">
    <source>
        <dbReference type="Google" id="ProtNLM"/>
    </source>
</evidence>
<protein>
    <recommendedName>
        <fullName evidence="2">Retrovirus-related Pol polyprotein from transposon TNT 1-94</fullName>
    </recommendedName>
</protein>
<dbReference type="PANTHER" id="PTHR11439">
    <property type="entry name" value="GAG-POL-RELATED RETROTRANSPOSON"/>
    <property type="match status" value="1"/>
</dbReference>
<evidence type="ECO:0000313" key="1">
    <source>
        <dbReference type="EMBL" id="CAN83401.1"/>
    </source>
</evidence>
<dbReference type="PANTHER" id="PTHR11439:SF491">
    <property type="entry name" value="INTEGRASE CATALYTIC DOMAIN-CONTAINING PROTEIN"/>
    <property type="match status" value="1"/>
</dbReference>
<dbReference type="AlphaFoldDB" id="A5BMJ8"/>
<dbReference type="CDD" id="cd09272">
    <property type="entry name" value="RNase_HI_RT_Ty1"/>
    <property type="match status" value="1"/>
</dbReference>
<reference evidence="1" key="1">
    <citation type="journal article" date="2007" name="PLoS ONE">
        <title>The first genome sequence of an elite grapevine cultivar (Pinot noir Vitis vinifera L.): coping with a highly heterozygous genome.</title>
        <authorList>
            <person name="Velasco R."/>
            <person name="Zharkikh A."/>
            <person name="Troggio M."/>
            <person name="Cartwright D.A."/>
            <person name="Cestaro A."/>
            <person name="Pruss D."/>
            <person name="Pindo M."/>
            <person name="FitzGerald L.M."/>
            <person name="Vezzulli S."/>
            <person name="Reid J."/>
            <person name="Malacarne G."/>
            <person name="Iliev D."/>
            <person name="Coppola G."/>
            <person name="Wardell B."/>
            <person name="Micheletti D."/>
            <person name="Macalma T."/>
            <person name="Facci M."/>
            <person name="Mitchell J.T."/>
            <person name="Perazzolli M."/>
            <person name="Eldredge G."/>
            <person name="Gatto P."/>
            <person name="Oyzerski R."/>
            <person name="Moretto M."/>
            <person name="Gutin N."/>
            <person name="Stefanini M."/>
            <person name="Chen Y."/>
            <person name="Segala C."/>
            <person name="Davenport C."/>
            <person name="Dematte L."/>
            <person name="Mraz A."/>
            <person name="Battilana J."/>
            <person name="Stormo K."/>
            <person name="Costa F."/>
            <person name="Tao Q."/>
            <person name="Si-Ammour A."/>
            <person name="Harkins T."/>
            <person name="Lackey A."/>
            <person name="Perbost C."/>
            <person name="Taillon B."/>
            <person name="Stella A."/>
            <person name="Solovyev V."/>
            <person name="Fawcett J.A."/>
            <person name="Sterck L."/>
            <person name="Vandepoele K."/>
            <person name="Grando S.M."/>
            <person name="Toppo S."/>
            <person name="Moser C."/>
            <person name="Lanchbury J."/>
            <person name="Bogden R."/>
            <person name="Skolnick M."/>
            <person name="Sgaramella V."/>
            <person name="Bhatnagar S.K."/>
            <person name="Fontana P."/>
            <person name="Gutin A."/>
            <person name="Van de Peer Y."/>
            <person name="Salamini F."/>
            <person name="Viola R."/>
        </authorList>
    </citation>
    <scope>NUCLEOTIDE SEQUENCE</scope>
</reference>
<proteinExistence type="predicted"/>
<organism evidence="1">
    <name type="scientific">Vitis vinifera</name>
    <name type="common">Grape</name>
    <dbReference type="NCBI Taxonomy" id="29760"/>
    <lineage>
        <taxon>Eukaryota</taxon>
        <taxon>Viridiplantae</taxon>
        <taxon>Streptophyta</taxon>
        <taxon>Embryophyta</taxon>
        <taxon>Tracheophyta</taxon>
        <taxon>Spermatophyta</taxon>
        <taxon>Magnoliopsida</taxon>
        <taxon>eudicotyledons</taxon>
        <taxon>Gunneridae</taxon>
        <taxon>Pentapetalae</taxon>
        <taxon>rosids</taxon>
        <taxon>Vitales</taxon>
        <taxon>Vitaceae</taxon>
        <taxon>Viteae</taxon>
        <taxon>Vitis</taxon>
    </lineage>
</organism>
<accession>A5BMJ8</accession>